<dbReference type="AlphaFoldDB" id="A0A285I9M0"/>
<dbReference type="EMBL" id="OBEB01000001">
    <property type="protein sequence ID" value="SNY44679.1"/>
    <property type="molecule type" value="Genomic_DNA"/>
</dbReference>
<evidence type="ECO:0000313" key="3">
    <source>
        <dbReference type="EMBL" id="SNY44679.1"/>
    </source>
</evidence>
<keyword evidence="4" id="KW-1185">Reference proteome</keyword>
<evidence type="ECO:0000259" key="2">
    <source>
        <dbReference type="Pfam" id="PF01882"/>
    </source>
</evidence>
<evidence type="ECO:0000256" key="1">
    <source>
        <dbReference type="SAM" id="Phobius"/>
    </source>
</evidence>
<feature type="domain" description="DUF58" evidence="2">
    <location>
        <begin position="206"/>
        <end position="373"/>
    </location>
</feature>
<dbReference type="PANTHER" id="PTHR33608">
    <property type="entry name" value="BLL2464 PROTEIN"/>
    <property type="match status" value="1"/>
</dbReference>
<protein>
    <submittedName>
        <fullName evidence="3">Uncharacterized conserved protein, DUF58 family, contains vWF domain</fullName>
    </submittedName>
</protein>
<evidence type="ECO:0000313" key="4">
    <source>
        <dbReference type="Proteomes" id="UP000219353"/>
    </source>
</evidence>
<sequence length="443" mass="50769">MNPVVIRPSNRLLLAMSGITLAIITLGMLDTSVSLQLAVAAILLAVLLLTAWLEWTRLKQFMPVTVQRILPHNLNLNCQFSYQLIIENHAQQSIQLSVAERMPEHWLRQQRQFHCRLAAREKLRFEYQVTPSRRGPVELEGTDIRLQFPRGLWQARRYIPAEQRVKVYPDFSVLMKSPALSGVGSLPVPGIKVFNKRGSGTEFRHLREYRVGDSQNQIDWQASSRRLKLIAREFQEEQSQQVIVMLDSGRRMHVETEVGTHFDAALSAILLLAHSILKNGDWFSMQSFGAAERWLANVRSVRDISQVMQHFYDLYPSDISPDYLLAARQLIAKKPKRALVLIVTTLQDEDFSDLLPAVRLLQQHHLVGVIHIENEAIRQKLNEPVTTAAEANSYLGAVQLNQLFQRNWQRLQKEHVLCISSRAKDLLPQSLNAYLRVKRSGML</sequence>
<dbReference type="Proteomes" id="UP000219353">
    <property type="component" value="Unassembled WGS sequence"/>
</dbReference>
<dbReference type="OrthoDB" id="9812729at2"/>
<organism evidence="3 4">
    <name type="scientific">Arsukibacterium tuosuense</name>
    <dbReference type="NCBI Taxonomy" id="1323745"/>
    <lineage>
        <taxon>Bacteria</taxon>
        <taxon>Pseudomonadati</taxon>
        <taxon>Pseudomonadota</taxon>
        <taxon>Gammaproteobacteria</taxon>
        <taxon>Chromatiales</taxon>
        <taxon>Chromatiaceae</taxon>
        <taxon>Arsukibacterium</taxon>
    </lineage>
</organism>
<accession>A0A285I9M0</accession>
<dbReference type="PANTHER" id="PTHR33608:SF3">
    <property type="entry name" value="SLR2013 PROTEIN"/>
    <property type="match status" value="1"/>
</dbReference>
<gene>
    <name evidence="3" type="ORF">SAMN06297280_0768</name>
</gene>
<reference evidence="4" key="1">
    <citation type="submission" date="2017-09" db="EMBL/GenBank/DDBJ databases">
        <authorList>
            <person name="Varghese N."/>
            <person name="Submissions S."/>
        </authorList>
    </citation>
    <scope>NUCLEOTIDE SEQUENCE [LARGE SCALE GENOMIC DNA]</scope>
    <source>
        <strain evidence="4">CGMCC 1.12461</strain>
    </source>
</reference>
<feature type="transmembrane region" description="Helical" evidence="1">
    <location>
        <begin position="12"/>
        <end position="29"/>
    </location>
</feature>
<keyword evidence="1" id="KW-0812">Transmembrane</keyword>
<name>A0A285I9M0_9GAMM</name>
<feature type="transmembrane region" description="Helical" evidence="1">
    <location>
        <begin position="35"/>
        <end position="53"/>
    </location>
</feature>
<dbReference type="InterPro" id="IPR002881">
    <property type="entry name" value="DUF58"/>
</dbReference>
<keyword evidence="1" id="KW-1133">Transmembrane helix</keyword>
<proteinExistence type="predicted"/>
<dbReference type="Pfam" id="PF01882">
    <property type="entry name" value="DUF58"/>
    <property type="match status" value="1"/>
</dbReference>
<keyword evidence="1" id="KW-0472">Membrane</keyword>